<name>A0A378KAF9_LEGPN</name>
<sequence>MSANEKALMQELKEAIKIKTLAQSHLTKEEQHLIVVYLAEIKEFYKLNSIFDFFGVENGGAQHGRLFFHDSENNSSRELTELFRLNKALLNDLNEKIEQVAIEYSKENYDYIWSQIIFSYLKLLEHNQHWQNFWEKESQVLDEAKLSKAKHLVCSAVCFKLFSVLSANSIEMMSHPAVKVFIKLSNSINFEDIRKEMRNRLRSEILEDIKIATMTKKNSKLTYKSLYAKANQDAHFCALSSEEKALAIIAGVADACSGNDVHFKLLMESIVKAKKQYPADDFNAKIQAILEELQAKNKLPQKYEKKFQEICETQDNKRILKKTLSLPQLSSVGSTFYHSKKREGFSDENTSSYPHRP</sequence>
<protein>
    <submittedName>
        <fullName evidence="1">Uncharacterized protein</fullName>
    </submittedName>
</protein>
<organism evidence="1 2">
    <name type="scientific">Legionella pneumophila</name>
    <dbReference type="NCBI Taxonomy" id="446"/>
    <lineage>
        <taxon>Bacteria</taxon>
        <taxon>Pseudomonadati</taxon>
        <taxon>Pseudomonadota</taxon>
        <taxon>Gammaproteobacteria</taxon>
        <taxon>Legionellales</taxon>
        <taxon>Legionellaceae</taxon>
        <taxon>Legionella</taxon>
    </lineage>
</organism>
<proteinExistence type="predicted"/>
<dbReference type="RefSeq" id="WP_027219711.1">
    <property type="nucleotide sequence ID" value="NZ_BAZA01000214.1"/>
</dbReference>
<dbReference type="EMBL" id="UGOL01000001">
    <property type="protein sequence ID" value="STX80212.1"/>
    <property type="molecule type" value="Genomic_DNA"/>
</dbReference>
<evidence type="ECO:0000313" key="2">
    <source>
        <dbReference type="Proteomes" id="UP000254631"/>
    </source>
</evidence>
<gene>
    <name evidence="1" type="ORF">NCTC12000_02220</name>
</gene>
<dbReference type="AlphaFoldDB" id="A0A378KAF9"/>
<reference evidence="1 2" key="1">
    <citation type="submission" date="2018-06" db="EMBL/GenBank/DDBJ databases">
        <authorList>
            <consortium name="Pathogen Informatics"/>
            <person name="Doyle S."/>
        </authorList>
    </citation>
    <scope>NUCLEOTIDE SEQUENCE [LARGE SCALE GENOMIC DNA]</scope>
    <source>
        <strain evidence="1 2">NCTC12000</strain>
    </source>
</reference>
<dbReference type="Proteomes" id="UP000254631">
    <property type="component" value="Unassembled WGS sequence"/>
</dbReference>
<accession>A0A378KAF9</accession>
<evidence type="ECO:0000313" key="1">
    <source>
        <dbReference type="EMBL" id="STX80212.1"/>
    </source>
</evidence>